<dbReference type="AlphaFoldDB" id="A0AAE0SAX0"/>
<sequence length="198" mass="22759">MSITRPLRFRRKRIDPTVCHLEADFTANATDGFDGLEVASVRSALLFTAINLSSLWVLFCWYVLRAEPFGGLDATCSHFFQRRRKTYRHTAAVKFVHNIILMAEYRKYLFRLADQNKAGHIGLLLCFHSYPGHHAEEYSQTQHGCTILVSHSGTKMCWTKVARDERRAPSKRIELRRSTRAQCGCFVRLALRPGLVTK</sequence>
<protein>
    <submittedName>
        <fullName evidence="1">Uncharacterized protein</fullName>
    </submittedName>
</protein>
<keyword evidence="2" id="KW-1185">Reference proteome</keyword>
<dbReference type="EMBL" id="JAEAOA010000390">
    <property type="protein sequence ID" value="KAK3588447.1"/>
    <property type="molecule type" value="Genomic_DNA"/>
</dbReference>
<dbReference type="Proteomes" id="UP001195483">
    <property type="component" value="Unassembled WGS sequence"/>
</dbReference>
<feature type="non-terminal residue" evidence="1">
    <location>
        <position position="198"/>
    </location>
</feature>
<proteinExistence type="predicted"/>
<reference evidence="1" key="1">
    <citation type="journal article" date="2021" name="Genome Biol. Evol.">
        <title>A High-Quality Reference Genome for a Parasitic Bivalve with Doubly Uniparental Inheritance (Bivalvia: Unionida).</title>
        <authorList>
            <person name="Smith C.H."/>
        </authorList>
    </citation>
    <scope>NUCLEOTIDE SEQUENCE</scope>
    <source>
        <strain evidence="1">CHS0354</strain>
    </source>
</reference>
<evidence type="ECO:0000313" key="2">
    <source>
        <dbReference type="Proteomes" id="UP001195483"/>
    </source>
</evidence>
<accession>A0AAE0SAX0</accession>
<reference evidence="1" key="2">
    <citation type="journal article" date="2021" name="Genome Biol. Evol.">
        <title>Developing a high-quality reference genome for a parasitic bivalve with doubly uniparental inheritance (Bivalvia: Unionida).</title>
        <authorList>
            <person name="Smith C.H."/>
        </authorList>
    </citation>
    <scope>NUCLEOTIDE SEQUENCE</scope>
    <source>
        <strain evidence="1">CHS0354</strain>
        <tissue evidence="1">Mantle</tissue>
    </source>
</reference>
<name>A0AAE0SAX0_9BIVA</name>
<comment type="caution">
    <text evidence="1">The sequence shown here is derived from an EMBL/GenBank/DDBJ whole genome shotgun (WGS) entry which is preliminary data.</text>
</comment>
<evidence type="ECO:0000313" key="1">
    <source>
        <dbReference type="EMBL" id="KAK3588447.1"/>
    </source>
</evidence>
<gene>
    <name evidence="1" type="ORF">CHS0354_005538</name>
</gene>
<organism evidence="1 2">
    <name type="scientific">Potamilus streckersoni</name>
    <dbReference type="NCBI Taxonomy" id="2493646"/>
    <lineage>
        <taxon>Eukaryota</taxon>
        <taxon>Metazoa</taxon>
        <taxon>Spiralia</taxon>
        <taxon>Lophotrochozoa</taxon>
        <taxon>Mollusca</taxon>
        <taxon>Bivalvia</taxon>
        <taxon>Autobranchia</taxon>
        <taxon>Heteroconchia</taxon>
        <taxon>Palaeoheterodonta</taxon>
        <taxon>Unionida</taxon>
        <taxon>Unionoidea</taxon>
        <taxon>Unionidae</taxon>
        <taxon>Ambleminae</taxon>
        <taxon>Lampsilini</taxon>
        <taxon>Potamilus</taxon>
    </lineage>
</organism>
<reference evidence="1" key="3">
    <citation type="submission" date="2023-05" db="EMBL/GenBank/DDBJ databases">
        <authorList>
            <person name="Smith C.H."/>
        </authorList>
    </citation>
    <scope>NUCLEOTIDE SEQUENCE</scope>
    <source>
        <strain evidence="1">CHS0354</strain>
        <tissue evidence="1">Mantle</tissue>
    </source>
</reference>